<dbReference type="Proteomes" id="UP001642540">
    <property type="component" value="Unassembled WGS sequence"/>
</dbReference>
<name>A0ABP1QR06_9HEXA</name>
<keyword evidence="3" id="KW-1185">Reference proteome</keyword>
<feature type="region of interest" description="Disordered" evidence="1">
    <location>
        <begin position="1"/>
        <end position="23"/>
    </location>
</feature>
<feature type="compositionally biased region" description="Basic and acidic residues" evidence="1">
    <location>
        <begin position="109"/>
        <end position="126"/>
    </location>
</feature>
<evidence type="ECO:0000313" key="3">
    <source>
        <dbReference type="Proteomes" id="UP001642540"/>
    </source>
</evidence>
<evidence type="ECO:0000313" key="2">
    <source>
        <dbReference type="EMBL" id="CAL8110325.1"/>
    </source>
</evidence>
<feature type="compositionally biased region" description="Low complexity" evidence="1">
    <location>
        <begin position="10"/>
        <end position="23"/>
    </location>
</feature>
<gene>
    <name evidence="2" type="ORF">ODALV1_LOCUS14154</name>
</gene>
<evidence type="ECO:0000256" key="1">
    <source>
        <dbReference type="SAM" id="MobiDB-lite"/>
    </source>
</evidence>
<feature type="compositionally biased region" description="Acidic residues" evidence="1">
    <location>
        <begin position="95"/>
        <end position="105"/>
    </location>
</feature>
<feature type="compositionally biased region" description="Basic and acidic residues" evidence="1">
    <location>
        <begin position="82"/>
        <end position="94"/>
    </location>
</feature>
<protein>
    <submittedName>
        <fullName evidence="2">Uncharacterized protein</fullName>
    </submittedName>
</protein>
<organism evidence="2 3">
    <name type="scientific">Orchesella dallaii</name>
    <dbReference type="NCBI Taxonomy" id="48710"/>
    <lineage>
        <taxon>Eukaryota</taxon>
        <taxon>Metazoa</taxon>
        <taxon>Ecdysozoa</taxon>
        <taxon>Arthropoda</taxon>
        <taxon>Hexapoda</taxon>
        <taxon>Collembola</taxon>
        <taxon>Entomobryomorpha</taxon>
        <taxon>Entomobryoidea</taxon>
        <taxon>Orchesellidae</taxon>
        <taxon>Orchesellinae</taxon>
        <taxon>Orchesella</taxon>
    </lineage>
</organism>
<proteinExistence type="predicted"/>
<accession>A0ABP1QR06</accession>
<comment type="caution">
    <text evidence="2">The sequence shown here is derived from an EMBL/GenBank/DDBJ whole genome shotgun (WGS) entry which is preliminary data.</text>
</comment>
<feature type="region of interest" description="Disordered" evidence="1">
    <location>
        <begin position="65"/>
        <end position="140"/>
    </location>
</feature>
<dbReference type="EMBL" id="CAXLJM020000044">
    <property type="protein sequence ID" value="CAL8110325.1"/>
    <property type="molecule type" value="Genomic_DNA"/>
</dbReference>
<reference evidence="2 3" key="1">
    <citation type="submission" date="2024-08" db="EMBL/GenBank/DDBJ databases">
        <authorList>
            <person name="Cucini C."/>
            <person name="Frati F."/>
        </authorList>
    </citation>
    <scope>NUCLEOTIDE SEQUENCE [LARGE SCALE GENOMIC DNA]</scope>
</reference>
<sequence>MENLEDMQSAQQNEAELLAALQGENTKEGNDMILLENVAASIPNAEATGPLTDEENALPKNAYAVVKPPFPTPQENVSDGIDEAKSEQDQHEQEIADEELDDDLTQAERGMKRLSDDDDDRKRSRTDFGQVFAPGNENDIEEVAEEDKNMDIIRHIMEMVNSKGLT</sequence>